<feature type="active site" description="Nucleophile" evidence="2">
    <location>
        <position position="96"/>
    </location>
</feature>
<reference evidence="4 5" key="1">
    <citation type="submission" date="2017-01" db="EMBL/GenBank/DDBJ databases">
        <title>The complete genome sequence of a sulfur-oxidizing marine bacterium Thioclava sp. 25B10_4T.</title>
        <authorList>
            <person name="Liu Y."/>
            <person name="Lai Q."/>
            <person name="Shao Z."/>
        </authorList>
    </citation>
    <scope>NUCLEOTIDE SEQUENCE [LARGE SCALE GENOMIC DNA]</scope>
    <source>
        <strain evidence="4 5">25B10_4</strain>
        <plasmid evidence="4 5">unnamed1</plasmid>
    </source>
</reference>
<dbReference type="InterPro" id="IPR016035">
    <property type="entry name" value="Acyl_Trfase/lysoPLipase"/>
</dbReference>
<evidence type="ECO:0000256" key="1">
    <source>
        <dbReference type="ARBA" id="ARBA00023098"/>
    </source>
</evidence>
<evidence type="ECO:0000259" key="3">
    <source>
        <dbReference type="PROSITE" id="PS51635"/>
    </source>
</evidence>
<dbReference type="Pfam" id="PF01734">
    <property type="entry name" value="Patatin"/>
    <property type="match status" value="1"/>
</dbReference>
<keyword evidence="5" id="KW-1185">Reference proteome</keyword>
<dbReference type="Proteomes" id="UP000185622">
    <property type="component" value="Plasmid unnamed1"/>
</dbReference>
<keyword evidence="2" id="KW-0442">Lipid degradation</keyword>
<dbReference type="InterPro" id="IPR002641">
    <property type="entry name" value="PNPLA_dom"/>
</dbReference>
<dbReference type="PROSITE" id="PS51635">
    <property type="entry name" value="PNPLA"/>
    <property type="match status" value="1"/>
</dbReference>
<keyword evidence="2" id="KW-0378">Hydrolase</keyword>
<evidence type="ECO:0000313" key="4">
    <source>
        <dbReference type="EMBL" id="AQS50085.1"/>
    </source>
</evidence>
<name>A0ABN4XFL8_9RHOB</name>
<feature type="short sequence motif" description="DGA/G" evidence="2">
    <location>
        <begin position="241"/>
        <end position="243"/>
    </location>
</feature>
<accession>A0ABN4XFL8</accession>
<feature type="active site" description="Proton acceptor" evidence="2">
    <location>
        <position position="241"/>
    </location>
</feature>
<protein>
    <recommendedName>
        <fullName evidence="3">PNPLA domain-containing protein</fullName>
    </recommendedName>
</protein>
<gene>
    <name evidence="4" type="ORF">BMG03_19385</name>
</gene>
<dbReference type="RefSeq" id="WP_077701408.1">
    <property type="nucleotide sequence ID" value="NZ_CP019438.1"/>
</dbReference>
<evidence type="ECO:0000256" key="2">
    <source>
        <dbReference type="PROSITE-ProRule" id="PRU01161"/>
    </source>
</evidence>
<geneLocation type="plasmid" evidence="4 5">
    <name>unnamed1</name>
</geneLocation>
<feature type="short sequence motif" description="GXGXXG" evidence="2">
    <location>
        <begin position="65"/>
        <end position="70"/>
    </location>
</feature>
<keyword evidence="1 2" id="KW-0443">Lipid metabolism</keyword>
<dbReference type="EMBL" id="CP019438">
    <property type="protein sequence ID" value="AQS50085.1"/>
    <property type="molecule type" value="Genomic_DNA"/>
</dbReference>
<feature type="short sequence motif" description="GXSXG" evidence="2">
    <location>
        <begin position="94"/>
        <end position="98"/>
    </location>
</feature>
<keyword evidence="4" id="KW-0614">Plasmid</keyword>
<proteinExistence type="predicted"/>
<sequence>MTDITRRAITTLFIAVAILSACAPRSDRMPLSPGEQALAYGVPGSENRSGLPVSAKPGPAIAFSGGGQKGAYGAGLMVGWTERGDRPEFSVVTGVSTGAILALFTFLGPEYDNTVEMLYTRYQTRDLLRRNYVGGLLGGNALDNAAPYRSLIDQHVNDAIVGEIAAEARRGRTLLIGSTDLDGKRPYLWDVTKIAASGHPNRGQLIRDIIQASSAIPAIFPPVIIPFVDASGRSGDQLHVDGGITRPFVFRPLTAPDSTRSSSVFIVANEYIDPGFEPVEPNLRNVASAAVETAVTTAIRDEIALFAEAASRTGIQWRGTTIPDNFTLQPNQQFDPEYMRQLFERGRTSIITDRSWTQNANNVQNLR</sequence>
<dbReference type="SUPFAM" id="SSF52151">
    <property type="entry name" value="FabD/lysophospholipase-like"/>
    <property type="match status" value="1"/>
</dbReference>
<evidence type="ECO:0000313" key="5">
    <source>
        <dbReference type="Proteomes" id="UP000185622"/>
    </source>
</evidence>
<feature type="domain" description="PNPLA" evidence="3">
    <location>
        <begin position="61"/>
        <end position="254"/>
    </location>
</feature>
<organism evidence="4 5">
    <name type="scientific">Thioclava nitratireducens</name>
    <dbReference type="NCBI Taxonomy" id="1915078"/>
    <lineage>
        <taxon>Bacteria</taxon>
        <taxon>Pseudomonadati</taxon>
        <taxon>Pseudomonadota</taxon>
        <taxon>Alphaproteobacteria</taxon>
        <taxon>Rhodobacterales</taxon>
        <taxon>Paracoccaceae</taxon>
        <taxon>Thioclava</taxon>
    </lineage>
</organism>
<dbReference type="Gene3D" id="3.40.1090.10">
    <property type="entry name" value="Cytosolic phospholipase A2 catalytic domain"/>
    <property type="match status" value="2"/>
</dbReference>
<dbReference type="PROSITE" id="PS51257">
    <property type="entry name" value="PROKAR_LIPOPROTEIN"/>
    <property type="match status" value="1"/>
</dbReference>